<dbReference type="Pfam" id="PF04402">
    <property type="entry name" value="SIMPL"/>
    <property type="match status" value="1"/>
</dbReference>
<feature type="chain" id="PRO_5039530480" evidence="1">
    <location>
        <begin position="21"/>
        <end position="240"/>
    </location>
</feature>
<dbReference type="EMBL" id="UGQT01000001">
    <property type="protein sequence ID" value="STZ59139.1"/>
    <property type="molecule type" value="Genomic_DNA"/>
</dbReference>
<gene>
    <name evidence="2" type="primary">lpqG</name>
    <name evidence="2" type="ORF">NCTC10821_02661</name>
</gene>
<keyword evidence="1" id="KW-0732">Signal</keyword>
<dbReference type="Gene3D" id="3.30.110.170">
    <property type="entry name" value="Protein of unknown function (DUF541), domain 1"/>
    <property type="match status" value="1"/>
</dbReference>
<dbReference type="Gene3D" id="3.30.70.2970">
    <property type="entry name" value="Protein of unknown function (DUF541), domain 2"/>
    <property type="match status" value="1"/>
</dbReference>
<dbReference type="PANTHER" id="PTHR34387">
    <property type="entry name" value="SLR1258 PROTEIN"/>
    <property type="match status" value="1"/>
</dbReference>
<name>A0A378TEG4_9MYCO</name>
<evidence type="ECO:0000256" key="1">
    <source>
        <dbReference type="SAM" id="SignalP"/>
    </source>
</evidence>
<organism evidence="2 3">
    <name type="scientific">Mycolicibacterium tokaiense</name>
    <dbReference type="NCBI Taxonomy" id="39695"/>
    <lineage>
        <taxon>Bacteria</taxon>
        <taxon>Bacillati</taxon>
        <taxon>Actinomycetota</taxon>
        <taxon>Actinomycetes</taxon>
        <taxon>Mycobacteriales</taxon>
        <taxon>Mycobacteriaceae</taxon>
        <taxon>Mycolicibacterium</taxon>
    </lineage>
</organism>
<dbReference type="GO" id="GO:0006974">
    <property type="term" value="P:DNA damage response"/>
    <property type="evidence" value="ECO:0007669"/>
    <property type="project" value="TreeGrafter"/>
</dbReference>
<sequence length="240" mass="24536">MPTRLTAILLAGVTAVTVAACDAAPPAPALPGDTARQVTVVGEGDVQGTPDLMTASAGISVLATDATDAMNQSNERVNAVRTALVEAGIDEADIGTADFTLQPQYGPDGISTEPVGYQASNTMNVTIRDTGVAGRVLALIQSSGGNATRINSVAYSFADDSELVRDARTGAFEDAQARAQQYADLSGMQLGRIISISETGGGAPPPTPMPMERAMAASPVPLSPGQQTVSFSVTAVWELT</sequence>
<feature type="signal peptide" evidence="1">
    <location>
        <begin position="1"/>
        <end position="20"/>
    </location>
</feature>
<dbReference type="PANTHER" id="PTHR34387:SF1">
    <property type="entry name" value="PERIPLASMIC IMMUNOGENIC PROTEIN"/>
    <property type="match status" value="1"/>
</dbReference>
<dbReference type="InterPro" id="IPR052022">
    <property type="entry name" value="26kDa_periplasmic_antigen"/>
</dbReference>
<keyword evidence="3" id="KW-1185">Reference proteome</keyword>
<evidence type="ECO:0000313" key="2">
    <source>
        <dbReference type="EMBL" id="STZ59139.1"/>
    </source>
</evidence>
<reference evidence="2 3" key="1">
    <citation type="submission" date="2018-06" db="EMBL/GenBank/DDBJ databases">
        <authorList>
            <consortium name="Pathogen Informatics"/>
            <person name="Doyle S."/>
        </authorList>
    </citation>
    <scope>NUCLEOTIDE SEQUENCE [LARGE SCALE GENOMIC DNA]</scope>
    <source>
        <strain evidence="2 3">NCTC10821</strain>
    </source>
</reference>
<dbReference type="RefSeq" id="WP_115278742.1">
    <property type="nucleotide sequence ID" value="NZ_AP022600.1"/>
</dbReference>
<proteinExistence type="predicted"/>
<dbReference type="PROSITE" id="PS51257">
    <property type="entry name" value="PROKAR_LIPOPROTEIN"/>
    <property type="match status" value="1"/>
</dbReference>
<dbReference type="InterPro" id="IPR007497">
    <property type="entry name" value="SIMPL/DUF541"/>
</dbReference>
<dbReference type="AlphaFoldDB" id="A0A378TEG4"/>
<accession>A0A378TEG4</accession>
<protein>
    <submittedName>
        <fullName evidence="2">Lipoprotein lpqG</fullName>
    </submittedName>
</protein>
<dbReference type="Proteomes" id="UP000254978">
    <property type="component" value="Unassembled WGS sequence"/>
</dbReference>
<evidence type="ECO:0000313" key="3">
    <source>
        <dbReference type="Proteomes" id="UP000254978"/>
    </source>
</evidence>
<keyword evidence="2" id="KW-0449">Lipoprotein</keyword>
<dbReference type="OrthoDB" id="5195768at2"/>